<feature type="region of interest" description="Disordered" evidence="1">
    <location>
        <begin position="785"/>
        <end position="853"/>
    </location>
</feature>
<feature type="transmembrane region" description="Helical" evidence="2">
    <location>
        <begin position="229"/>
        <end position="250"/>
    </location>
</feature>
<keyword evidence="2" id="KW-0472">Membrane</keyword>
<feature type="signal peptide" evidence="3">
    <location>
        <begin position="1"/>
        <end position="23"/>
    </location>
</feature>
<keyword evidence="3" id="KW-0732">Signal</keyword>
<feature type="region of interest" description="Disordered" evidence="1">
    <location>
        <begin position="150"/>
        <end position="175"/>
    </location>
</feature>
<dbReference type="GeneID" id="70178074"/>
<gene>
    <name evidence="4" type="ORF">B0I36DRAFT_151874</name>
</gene>
<feature type="compositionally biased region" description="Low complexity" evidence="1">
    <location>
        <begin position="546"/>
        <end position="556"/>
    </location>
</feature>
<feature type="compositionally biased region" description="Pro residues" evidence="1">
    <location>
        <begin position="611"/>
        <end position="624"/>
    </location>
</feature>
<feature type="compositionally biased region" description="Polar residues" evidence="1">
    <location>
        <begin position="563"/>
        <end position="577"/>
    </location>
</feature>
<dbReference type="RefSeq" id="XP_046009188.1">
    <property type="nucleotide sequence ID" value="XM_046148528.1"/>
</dbReference>
<evidence type="ECO:0000256" key="2">
    <source>
        <dbReference type="SAM" id="Phobius"/>
    </source>
</evidence>
<feature type="chain" id="PRO_5040248978" description="Extracellular membrane protein CFEM domain-containing protein" evidence="3">
    <location>
        <begin position="24"/>
        <end position="853"/>
    </location>
</feature>
<keyword evidence="5" id="KW-1185">Reference proteome</keyword>
<evidence type="ECO:0000313" key="5">
    <source>
        <dbReference type="Proteomes" id="UP000756346"/>
    </source>
</evidence>
<evidence type="ECO:0000256" key="3">
    <source>
        <dbReference type="SAM" id="SignalP"/>
    </source>
</evidence>
<feature type="compositionally biased region" description="Low complexity" evidence="1">
    <location>
        <begin position="388"/>
        <end position="401"/>
    </location>
</feature>
<feature type="compositionally biased region" description="Basic and acidic residues" evidence="1">
    <location>
        <begin position="359"/>
        <end position="372"/>
    </location>
</feature>
<dbReference type="Proteomes" id="UP000756346">
    <property type="component" value="Unassembled WGS sequence"/>
</dbReference>
<evidence type="ECO:0008006" key="6">
    <source>
        <dbReference type="Google" id="ProtNLM"/>
    </source>
</evidence>
<accession>A0A9P8XZY8</accession>
<name>A0A9P8XZY8_9PEZI</name>
<keyword evidence="2" id="KW-1133">Transmembrane helix</keyword>
<feature type="compositionally biased region" description="Acidic residues" evidence="1">
    <location>
        <begin position="578"/>
        <end position="588"/>
    </location>
</feature>
<feature type="compositionally biased region" description="Basic and acidic residues" evidence="1">
    <location>
        <begin position="335"/>
        <end position="345"/>
    </location>
</feature>
<feature type="compositionally biased region" description="Basic and acidic residues" evidence="1">
    <location>
        <begin position="732"/>
        <end position="741"/>
    </location>
</feature>
<protein>
    <recommendedName>
        <fullName evidence="6">Extracellular membrane protein CFEM domain-containing protein</fullName>
    </recommendedName>
</protein>
<feature type="compositionally biased region" description="Low complexity" evidence="1">
    <location>
        <begin position="194"/>
        <end position="207"/>
    </location>
</feature>
<feature type="region of interest" description="Disordered" evidence="1">
    <location>
        <begin position="529"/>
        <end position="765"/>
    </location>
</feature>
<dbReference type="OrthoDB" id="3946741at2759"/>
<feature type="region of interest" description="Disordered" evidence="1">
    <location>
        <begin position="194"/>
        <end position="216"/>
    </location>
</feature>
<comment type="caution">
    <text evidence="4">The sequence shown here is derived from an EMBL/GenBank/DDBJ whole genome shotgun (WGS) entry which is preliminary data.</text>
</comment>
<feature type="compositionally biased region" description="Polar residues" evidence="1">
    <location>
        <begin position="489"/>
        <end position="506"/>
    </location>
</feature>
<reference evidence="4" key="1">
    <citation type="journal article" date="2021" name="Nat. Commun.">
        <title>Genetic determinants of endophytism in the Arabidopsis root mycobiome.</title>
        <authorList>
            <person name="Mesny F."/>
            <person name="Miyauchi S."/>
            <person name="Thiergart T."/>
            <person name="Pickel B."/>
            <person name="Atanasova L."/>
            <person name="Karlsson M."/>
            <person name="Huettel B."/>
            <person name="Barry K.W."/>
            <person name="Haridas S."/>
            <person name="Chen C."/>
            <person name="Bauer D."/>
            <person name="Andreopoulos W."/>
            <person name="Pangilinan J."/>
            <person name="LaButti K."/>
            <person name="Riley R."/>
            <person name="Lipzen A."/>
            <person name="Clum A."/>
            <person name="Drula E."/>
            <person name="Henrissat B."/>
            <person name="Kohler A."/>
            <person name="Grigoriev I.V."/>
            <person name="Martin F.M."/>
            <person name="Hacquard S."/>
        </authorList>
    </citation>
    <scope>NUCLEOTIDE SEQUENCE</scope>
    <source>
        <strain evidence="4">MPI-CAGE-CH-0230</strain>
    </source>
</reference>
<sequence length="853" mass="90955">MWSILWPRSLLLWASASASFASAYSVLIPPGVSSKIPSCSRDCVKAFLEAQWPEEACSATPSLACLCARRSTSSYTIGEAAVQCIIAANRVDICPDTVLAADTINNAYLMCDGVPNALPNTHETLSATIVIPSAGSGVIIIGTPSATATTTHSTTLTTTTTISSTPQPTTASASTKSSTFATTTFTSTTRSLTASTTISSTSTANATGLPAAEQSGDNSPAITLENGQIIGISIGIAGAIALALIAIFLARRTRRRNFPDLDGNHFAPEKEQGKTKVVDRVSRVFHISPPIFRFSRPLNAQQSYNGYQNIDRSTIGVAISRPRSTATARLSKQRPAADHDMRALAKETTPQRPSPQMADEEKRPAKAPVERPTSKLLPAKPTLTLAIPPAAATRTTSSQPPLTDRTSTLTNNTAFADLDSAAVEGTVWRPPPSDPQSATALYVADRWGNWVLSSNNSGGGGAAGPSMPPMPNPTEPNNYAIPAGPQPKPTNASTRSNVQGTSQNLPTRPPPAFLLVDPASNTAIRTSSVYSQVSAVRPPARPYPPASRSNSSSNKGSKGRNVRSNSEVSNDSATTIDTEFETSFDEERDVALQDGHLSNLSPVVERRSPSPMTPVPGRSPPRNPPVQDRLGGATVRLVPPPRRPDYGMSSPPAPMRSPGFYAAPRPGPGPVPDTPGAYPAPLRPQRTQSRPGERTRLSPKMQQDPRGLQQSRPEQVRYPQRLPMQPPQPPRLDTRLDDPGRYHLAPESAQQQQMRSPHSAVTVSSTASSLLAKRVGNDKAAALALDPNAGSRKRTQQPWRRQDTDGSGQRAYFLSPEEALASPLGTGMLPMTPGWRPRLTPTRRGDDLYLNVQ</sequence>
<organism evidence="4 5">
    <name type="scientific">Microdochium trichocladiopsis</name>
    <dbReference type="NCBI Taxonomy" id="1682393"/>
    <lineage>
        <taxon>Eukaryota</taxon>
        <taxon>Fungi</taxon>
        <taxon>Dikarya</taxon>
        <taxon>Ascomycota</taxon>
        <taxon>Pezizomycotina</taxon>
        <taxon>Sordariomycetes</taxon>
        <taxon>Xylariomycetidae</taxon>
        <taxon>Xylariales</taxon>
        <taxon>Microdochiaceae</taxon>
        <taxon>Microdochium</taxon>
    </lineage>
</organism>
<keyword evidence="2" id="KW-0812">Transmembrane</keyword>
<feature type="region of interest" description="Disordered" evidence="1">
    <location>
        <begin position="322"/>
        <end position="372"/>
    </location>
</feature>
<dbReference type="EMBL" id="JAGTJQ010000008">
    <property type="protein sequence ID" value="KAH7025971.1"/>
    <property type="molecule type" value="Genomic_DNA"/>
</dbReference>
<feature type="region of interest" description="Disordered" evidence="1">
    <location>
        <begin position="458"/>
        <end position="514"/>
    </location>
</feature>
<proteinExistence type="predicted"/>
<feature type="region of interest" description="Disordered" evidence="1">
    <location>
        <begin position="388"/>
        <end position="407"/>
    </location>
</feature>
<dbReference type="AlphaFoldDB" id="A0A9P8XZY8"/>
<evidence type="ECO:0000256" key="1">
    <source>
        <dbReference type="SAM" id="MobiDB-lite"/>
    </source>
</evidence>
<evidence type="ECO:0000313" key="4">
    <source>
        <dbReference type="EMBL" id="KAH7025971.1"/>
    </source>
</evidence>